<proteinExistence type="predicted"/>
<name>A0ACC1P0W8_9PEZI</name>
<evidence type="ECO:0000313" key="1">
    <source>
        <dbReference type="EMBL" id="KAJ2985342.1"/>
    </source>
</evidence>
<accession>A0ACC1P0W8</accession>
<evidence type="ECO:0000313" key="2">
    <source>
        <dbReference type="Proteomes" id="UP001143856"/>
    </source>
</evidence>
<organism evidence="1 2">
    <name type="scientific">Xylaria curta</name>
    <dbReference type="NCBI Taxonomy" id="42375"/>
    <lineage>
        <taxon>Eukaryota</taxon>
        <taxon>Fungi</taxon>
        <taxon>Dikarya</taxon>
        <taxon>Ascomycota</taxon>
        <taxon>Pezizomycotina</taxon>
        <taxon>Sordariomycetes</taxon>
        <taxon>Xylariomycetidae</taxon>
        <taxon>Xylariales</taxon>
        <taxon>Xylariaceae</taxon>
        <taxon>Xylaria</taxon>
    </lineage>
</organism>
<dbReference type="Proteomes" id="UP001143856">
    <property type="component" value="Unassembled WGS sequence"/>
</dbReference>
<comment type="caution">
    <text evidence="1">The sequence shown here is derived from an EMBL/GenBank/DDBJ whole genome shotgun (WGS) entry which is preliminary data.</text>
</comment>
<reference evidence="1" key="1">
    <citation type="submission" date="2022-10" db="EMBL/GenBank/DDBJ databases">
        <title>Genome Sequence of Xylaria curta.</title>
        <authorList>
            <person name="Buettner E."/>
        </authorList>
    </citation>
    <scope>NUCLEOTIDE SEQUENCE</scope>
    <source>
        <strain evidence="1">Babe10</strain>
    </source>
</reference>
<keyword evidence="2" id="KW-1185">Reference proteome</keyword>
<protein>
    <submittedName>
        <fullName evidence="1">Uncharacterized protein</fullName>
    </submittedName>
</protein>
<dbReference type="EMBL" id="JAPDGR010001120">
    <property type="protein sequence ID" value="KAJ2985342.1"/>
    <property type="molecule type" value="Genomic_DNA"/>
</dbReference>
<gene>
    <name evidence="1" type="ORF">NUW58_g5585</name>
</gene>
<sequence>MAASTTAPASFYPYSCQSSFLRPVMVKAHDRVAYHVERTADGRNSATRLVRAVHGNNPQVMYIAIISFQGAMARLRNVLSYGPPMPDLDSLRPDDIGKELMGPEEDPFDWRPFGFVLTENPRECRTREFSRSPSLSTRSAPVHMAALAFMSDQILLGVALYANPEKVGSRMQNVTMCATLNHTMAFHDPELKMDDWVVAERETSWGDEGRVLIHQRIWNLESGRLVMTCSQEVMVRLKAPVEKL</sequence>